<gene>
    <name evidence="1" type="ORF">L195_g044005</name>
</gene>
<evidence type="ECO:0000313" key="2">
    <source>
        <dbReference type="Proteomes" id="UP000236291"/>
    </source>
</evidence>
<name>A0A2K3MAU4_TRIPR</name>
<reference evidence="1 2" key="2">
    <citation type="journal article" date="2017" name="Front. Plant Sci.">
        <title>Gene Classification and Mining of Molecular Markers Useful in Red Clover (Trifolium pratense) Breeding.</title>
        <authorList>
            <person name="Istvanek J."/>
            <person name="Dluhosova J."/>
            <person name="Dluhos P."/>
            <person name="Patkova L."/>
            <person name="Nedelnik J."/>
            <person name="Repkova J."/>
        </authorList>
    </citation>
    <scope>NUCLEOTIDE SEQUENCE [LARGE SCALE GENOMIC DNA]</scope>
    <source>
        <strain evidence="2">cv. Tatra</strain>
        <tissue evidence="1">Young leaves</tissue>
    </source>
</reference>
<feature type="non-terminal residue" evidence="1">
    <location>
        <position position="1"/>
    </location>
</feature>
<proteinExistence type="predicted"/>
<dbReference type="ExpressionAtlas" id="A0A2K3MAU4">
    <property type="expression patterns" value="baseline"/>
</dbReference>
<accession>A0A2K3MAU4</accession>
<dbReference type="EMBL" id="ASHM01055095">
    <property type="protein sequence ID" value="PNX87905.1"/>
    <property type="molecule type" value="Genomic_DNA"/>
</dbReference>
<evidence type="ECO:0000313" key="1">
    <source>
        <dbReference type="EMBL" id="PNX87905.1"/>
    </source>
</evidence>
<organism evidence="1 2">
    <name type="scientific">Trifolium pratense</name>
    <name type="common">Red clover</name>
    <dbReference type="NCBI Taxonomy" id="57577"/>
    <lineage>
        <taxon>Eukaryota</taxon>
        <taxon>Viridiplantae</taxon>
        <taxon>Streptophyta</taxon>
        <taxon>Embryophyta</taxon>
        <taxon>Tracheophyta</taxon>
        <taxon>Spermatophyta</taxon>
        <taxon>Magnoliopsida</taxon>
        <taxon>eudicotyledons</taxon>
        <taxon>Gunneridae</taxon>
        <taxon>Pentapetalae</taxon>
        <taxon>rosids</taxon>
        <taxon>fabids</taxon>
        <taxon>Fabales</taxon>
        <taxon>Fabaceae</taxon>
        <taxon>Papilionoideae</taxon>
        <taxon>50 kb inversion clade</taxon>
        <taxon>NPAAA clade</taxon>
        <taxon>Hologalegina</taxon>
        <taxon>IRL clade</taxon>
        <taxon>Trifolieae</taxon>
        <taxon>Trifolium</taxon>
    </lineage>
</organism>
<protein>
    <submittedName>
        <fullName evidence="1">Uncharacterized protein</fullName>
    </submittedName>
</protein>
<dbReference type="AlphaFoldDB" id="A0A2K3MAU4"/>
<comment type="caution">
    <text evidence="1">The sequence shown here is derived from an EMBL/GenBank/DDBJ whole genome shotgun (WGS) entry which is preliminary data.</text>
</comment>
<dbReference type="Proteomes" id="UP000236291">
    <property type="component" value="Unassembled WGS sequence"/>
</dbReference>
<reference evidence="1 2" key="1">
    <citation type="journal article" date="2014" name="Am. J. Bot.">
        <title>Genome assembly and annotation for red clover (Trifolium pratense; Fabaceae).</title>
        <authorList>
            <person name="Istvanek J."/>
            <person name="Jaros M."/>
            <person name="Krenek A."/>
            <person name="Repkova J."/>
        </authorList>
    </citation>
    <scope>NUCLEOTIDE SEQUENCE [LARGE SCALE GENOMIC DNA]</scope>
    <source>
        <strain evidence="2">cv. Tatra</strain>
        <tissue evidence="1">Young leaves</tissue>
    </source>
</reference>
<sequence>IKTQQEEELPVILCDGLVLNVQTTSQRSVFTVMLWTSERNPFATTLRSAQEWYYLPTEFSAEVPIDSVGTTKPEKGVEMSLTPFIENGTKPQLGIDGAAAIDSIRPESPDILYNQDSNSSSRNEVFWYIHLRVNKHAE</sequence>